<feature type="domain" description="Peptidase M13 C-terminal" evidence="2">
    <location>
        <begin position="279"/>
        <end position="488"/>
    </location>
</feature>
<dbReference type="InterPro" id="IPR000718">
    <property type="entry name" value="Peptidase_M13"/>
</dbReference>
<proteinExistence type="predicted"/>
<organism evidence="3 4">
    <name type="scientific">Strongyloides papillosus</name>
    <name type="common">Intestinal threadworm</name>
    <dbReference type="NCBI Taxonomy" id="174720"/>
    <lineage>
        <taxon>Eukaryota</taxon>
        <taxon>Metazoa</taxon>
        <taxon>Ecdysozoa</taxon>
        <taxon>Nematoda</taxon>
        <taxon>Chromadorea</taxon>
        <taxon>Rhabditida</taxon>
        <taxon>Tylenchina</taxon>
        <taxon>Panagrolaimomorpha</taxon>
        <taxon>Strongyloidoidea</taxon>
        <taxon>Strongyloididae</taxon>
        <taxon>Strongyloides</taxon>
    </lineage>
</organism>
<evidence type="ECO:0000259" key="2">
    <source>
        <dbReference type="Pfam" id="PF01431"/>
    </source>
</evidence>
<sequence>MNVFVLILYYFGLIFVSKGFITNKLPNISTNYDPELTSKSLREYVDFTVDPCDNFYKFACGNWIKSKEIKSENKASFYYADSGTNFVKFIKGNIFTFLFIFLLADGLNGKYNNESIAIKNIYNLLKKCKQLIGEKRKDCEYEIRMFGRYAFGILFIKKSRIESEKHGDYIVIEDMIKRIKEEFRLLINKRINIFDKESRNNLLQKLDEMEFTRKFDYNDISSILLMETCYKDIGISENKRIVEVLKNIESLSKMNHTYGSCGYNIFKHGDYLSNFVYFNAVYIPEYNMFTVSFDSLVEPWFSRYFPYALNYGNIGFIIAHEILHAFDNVRFKNIYGRDKKGELILTHKSVENFEEKIECFVKQYSDQKESITMKNINGSLTLYENIADNGGLKIAHRAYMKYLQNIGGEEPKVPGFEDFTSEQLFFINNGRTSCEHKSKNIIEKQINIDPHAPIEIRTNLALSNYKPFLNAFNCKFDSRMNSGDKCEVWKKRR</sequence>
<dbReference type="SUPFAM" id="SSF55486">
    <property type="entry name" value="Metalloproteases ('zincins'), catalytic domain"/>
    <property type="match status" value="2"/>
</dbReference>
<dbReference type="InterPro" id="IPR018497">
    <property type="entry name" value="Peptidase_M13_C"/>
</dbReference>
<dbReference type="Gene3D" id="3.40.390.10">
    <property type="entry name" value="Collagenase (Catalytic Domain)"/>
    <property type="match status" value="2"/>
</dbReference>
<protein>
    <submittedName>
        <fullName evidence="4">Peptidase_M13 domain-containing protein</fullName>
    </submittedName>
</protein>
<feature type="signal peptide" evidence="1">
    <location>
        <begin position="1"/>
        <end position="19"/>
    </location>
</feature>
<dbReference type="AlphaFoldDB" id="A0A0N5C3L4"/>
<evidence type="ECO:0000313" key="3">
    <source>
        <dbReference type="Proteomes" id="UP000046392"/>
    </source>
</evidence>
<dbReference type="GO" id="GO:0005886">
    <property type="term" value="C:plasma membrane"/>
    <property type="evidence" value="ECO:0007669"/>
    <property type="project" value="TreeGrafter"/>
</dbReference>
<evidence type="ECO:0000313" key="4">
    <source>
        <dbReference type="WBParaSite" id="SPAL_0001255500.1"/>
    </source>
</evidence>
<dbReference type="WBParaSite" id="SPAL_0001255500.1">
    <property type="protein sequence ID" value="SPAL_0001255500.1"/>
    <property type="gene ID" value="SPAL_0001255500"/>
</dbReference>
<evidence type="ECO:0000256" key="1">
    <source>
        <dbReference type="SAM" id="SignalP"/>
    </source>
</evidence>
<dbReference type="GO" id="GO:0004222">
    <property type="term" value="F:metalloendopeptidase activity"/>
    <property type="evidence" value="ECO:0007669"/>
    <property type="project" value="InterPro"/>
</dbReference>
<dbReference type="PANTHER" id="PTHR11733:SF164">
    <property type="entry name" value="NEPRILYSIN"/>
    <property type="match status" value="1"/>
</dbReference>
<dbReference type="InterPro" id="IPR024079">
    <property type="entry name" value="MetalloPept_cat_dom_sf"/>
</dbReference>
<dbReference type="PRINTS" id="PR00786">
    <property type="entry name" value="NEPRILYSIN"/>
</dbReference>
<feature type="chain" id="PRO_5005895402" evidence="1">
    <location>
        <begin position="20"/>
        <end position="493"/>
    </location>
</feature>
<dbReference type="PROSITE" id="PS51885">
    <property type="entry name" value="NEPRILYSIN"/>
    <property type="match status" value="1"/>
</dbReference>
<name>A0A0N5C3L4_STREA</name>
<keyword evidence="3" id="KW-1185">Reference proteome</keyword>
<dbReference type="Pfam" id="PF01431">
    <property type="entry name" value="Peptidase_M13"/>
    <property type="match status" value="1"/>
</dbReference>
<keyword evidence="1" id="KW-0732">Signal</keyword>
<dbReference type="GO" id="GO:0016485">
    <property type="term" value="P:protein processing"/>
    <property type="evidence" value="ECO:0007669"/>
    <property type="project" value="TreeGrafter"/>
</dbReference>
<dbReference type="Proteomes" id="UP000046392">
    <property type="component" value="Unplaced"/>
</dbReference>
<accession>A0A0N5C3L4</accession>
<reference evidence="4" key="1">
    <citation type="submission" date="2017-02" db="UniProtKB">
        <authorList>
            <consortium name="WormBaseParasite"/>
        </authorList>
    </citation>
    <scope>IDENTIFICATION</scope>
</reference>
<dbReference type="PANTHER" id="PTHR11733">
    <property type="entry name" value="ZINC METALLOPROTEASE FAMILY M13 NEPRILYSIN-RELATED"/>
    <property type="match status" value="1"/>
</dbReference>